<sequence>MGTFQNEYECKCVSKHKRHRMDENLRHVLPHAILSILDPGRKKYVLVGYTEGVNTKLWDMEKKASVSVQIRVIFEKMTSSLSKKNELEPIRRRKCTILRQGRNQDYIRT</sequence>
<evidence type="ECO:0000313" key="1">
    <source>
        <dbReference type="EMBL" id="GBM65513.1"/>
    </source>
</evidence>
<dbReference type="AlphaFoldDB" id="A0A4Y2HKE4"/>
<reference evidence="1 2" key="1">
    <citation type="journal article" date="2019" name="Sci. Rep.">
        <title>Orb-weaving spider Araneus ventricosus genome elucidates the spidroin gene catalogue.</title>
        <authorList>
            <person name="Kono N."/>
            <person name="Nakamura H."/>
            <person name="Ohtoshi R."/>
            <person name="Moran D.A.P."/>
            <person name="Shinohara A."/>
            <person name="Yoshida Y."/>
            <person name="Fujiwara M."/>
            <person name="Mori M."/>
            <person name="Tomita M."/>
            <person name="Arakawa K."/>
        </authorList>
    </citation>
    <scope>NUCLEOTIDE SEQUENCE [LARGE SCALE GENOMIC DNA]</scope>
</reference>
<dbReference type="EMBL" id="BGPR01001981">
    <property type="protein sequence ID" value="GBM65513.1"/>
    <property type="molecule type" value="Genomic_DNA"/>
</dbReference>
<protein>
    <submittedName>
        <fullName evidence="1">Uncharacterized protein</fullName>
    </submittedName>
</protein>
<proteinExistence type="predicted"/>
<name>A0A4Y2HKE4_ARAVE</name>
<evidence type="ECO:0000313" key="2">
    <source>
        <dbReference type="Proteomes" id="UP000499080"/>
    </source>
</evidence>
<keyword evidence="2" id="KW-1185">Reference proteome</keyword>
<accession>A0A4Y2HKE4</accession>
<gene>
    <name evidence="1" type="ORF">AVEN_214861_1</name>
</gene>
<dbReference type="Proteomes" id="UP000499080">
    <property type="component" value="Unassembled WGS sequence"/>
</dbReference>
<comment type="caution">
    <text evidence="1">The sequence shown here is derived from an EMBL/GenBank/DDBJ whole genome shotgun (WGS) entry which is preliminary data.</text>
</comment>
<organism evidence="1 2">
    <name type="scientific">Araneus ventricosus</name>
    <name type="common">Orbweaver spider</name>
    <name type="synonym">Epeira ventricosa</name>
    <dbReference type="NCBI Taxonomy" id="182803"/>
    <lineage>
        <taxon>Eukaryota</taxon>
        <taxon>Metazoa</taxon>
        <taxon>Ecdysozoa</taxon>
        <taxon>Arthropoda</taxon>
        <taxon>Chelicerata</taxon>
        <taxon>Arachnida</taxon>
        <taxon>Araneae</taxon>
        <taxon>Araneomorphae</taxon>
        <taxon>Entelegynae</taxon>
        <taxon>Araneoidea</taxon>
        <taxon>Araneidae</taxon>
        <taxon>Araneus</taxon>
    </lineage>
</organism>